<dbReference type="SUPFAM" id="SSF48097">
    <property type="entry name" value="Regulator of G-protein signaling, RGS"/>
    <property type="match status" value="1"/>
</dbReference>
<dbReference type="Pfam" id="PF00615">
    <property type="entry name" value="RGS"/>
    <property type="match status" value="1"/>
</dbReference>
<dbReference type="PROSITE" id="PS50132">
    <property type="entry name" value="RGS"/>
    <property type="match status" value="1"/>
</dbReference>
<dbReference type="EMBL" id="JAEPRB010000005">
    <property type="protein sequence ID" value="KAG2227663.1"/>
    <property type="molecule type" value="Genomic_DNA"/>
</dbReference>
<reference evidence="3 4" key="1">
    <citation type="submission" date="2020-12" db="EMBL/GenBank/DDBJ databases">
        <title>Metabolic potential, ecology and presence of endohyphal bacteria is reflected in genomic diversity of Mucoromycotina.</title>
        <authorList>
            <person name="Muszewska A."/>
            <person name="Okrasinska A."/>
            <person name="Steczkiewicz K."/>
            <person name="Drgas O."/>
            <person name="Orlowska M."/>
            <person name="Perlinska-Lenart U."/>
            <person name="Aleksandrzak-Piekarczyk T."/>
            <person name="Szatraj K."/>
            <person name="Zielenkiewicz U."/>
            <person name="Pilsyk S."/>
            <person name="Malc E."/>
            <person name="Mieczkowski P."/>
            <person name="Kruszewska J.S."/>
            <person name="Biernat P."/>
            <person name="Pawlowska J."/>
        </authorList>
    </citation>
    <scope>NUCLEOTIDE SEQUENCE [LARGE SCALE GENOMIC DNA]</scope>
    <source>
        <strain evidence="3 4">CBS 142.35</strain>
    </source>
</reference>
<feature type="domain" description="RGS" evidence="2">
    <location>
        <begin position="24"/>
        <end position="121"/>
    </location>
</feature>
<dbReference type="InterPro" id="IPR044926">
    <property type="entry name" value="RGS_subdomain_2"/>
</dbReference>
<dbReference type="PANTHER" id="PTHR10845">
    <property type="entry name" value="REGULATOR OF G PROTEIN SIGNALING"/>
    <property type="match status" value="1"/>
</dbReference>
<accession>A0A8H7VSZ7</accession>
<sequence>MTTTNIPTLESVLDNQTTDYFREFQAFLHQTFCNENLAFWIAIQQYQHEYPEHGDERTCHTIVHTHIRSNSIQEINIPCEMRQDILYQVYENRNYHPEVFTHAMDSVLELMRSNSFIPFLQQKQQQQRNVLQQEEQRKKSTSRLFNTAIINNSSNNILTSSVSCPSIASHHSSSSYSSSTPSVFHRIKRTLLFGNIVVTKRRPSSMPSTPRTSGESSRRSWSPWRKRI</sequence>
<dbReference type="InterPro" id="IPR036305">
    <property type="entry name" value="RGS_sf"/>
</dbReference>
<gene>
    <name evidence="3" type="ORF">INT45_004705</name>
</gene>
<dbReference type="CDD" id="cd07440">
    <property type="entry name" value="RGS"/>
    <property type="match status" value="1"/>
</dbReference>
<dbReference type="OrthoDB" id="10266999at2759"/>
<feature type="compositionally biased region" description="Low complexity" evidence="1">
    <location>
        <begin position="204"/>
        <end position="228"/>
    </location>
</feature>
<keyword evidence="4" id="KW-1185">Reference proteome</keyword>
<evidence type="ECO:0000256" key="1">
    <source>
        <dbReference type="SAM" id="MobiDB-lite"/>
    </source>
</evidence>
<evidence type="ECO:0000313" key="3">
    <source>
        <dbReference type="EMBL" id="KAG2227663.1"/>
    </source>
</evidence>
<dbReference type="InterPro" id="IPR016137">
    <property type="entry name" value="RGS"/>
</dbReference>
<dbReference type="PANTHER" id="PTHR10845:SF192">
    <property type="entry name" value="DOUBLE HIT, ISOFORM B"/>
    <property type="match status" value="1"/>
</dbReference>
<organism evidence="3 4">
    <name type="scientific">Circinella minor</name>
    <dbReference type="NCBI Taxonomy" id="1195481"/>
    <lineage>
        <taxon>Eukaryota</taxon>
        <taxon>Fungi</taxon>
        <taxon>Fungi incertae sedis</taxon>
        <taxon>Mucoromycota</taxon>
        <taxon>Mucoromycotina</taxon>
        <taxon>Mucoromycetes</taxon>
        <taxon>Mucorales</taxon>
        <taxon>Lichtheimiaceae</taxon>
        <taxon>Circinella</taxon>
    </lineage>
</organism>
<dbReference type="SMART" id="SM00315">
    <property type="entry name" value="RGS"/>
    <property type="match status" value="1"/>
</dbReference>
<dbReference type="Gene3D" id="1.10.167.10">
    <property type="entry name" value="Regulator of G-protein Signalling 4, domain 2"/>
    <property type="match status" value="1"/>
</dbReference>
<name>A0A8H7VSZ7_9FUNG</name>
<proteinExistence type="predicted"/>
<dbReference type="Proteomes" id="UP000646827">
    <property type="component" value="Unassembled WGS sequence"/>
</dbReference>
<dbReference type="AlphaFoldDB" id="A0A8H7VSZ7"/>
<evidence type="ECO:0000313" key="4">
    <source>
        <dbReference type="Proteomes" id="UP000646827"/>
    </source>
</evidence>
<evidence type="ECO:0000259" key="2">
    <source>
        <dbReference type="PROSITE" id="PS50132"/>
    </source>
</evidence>
<feature type="region of interest" description="Disordered" evidence="1">
    <location>
        <begin position="201"/>
        <end position="228"/>
    </location>
</feature>
<comment type="caution">
    <text evidence="3">The sequence shown here is derived from an EMBL/GenBank/DDBJ whole genome shotgun (WGS) entry which is preliminary data.</text>
</comment>
<protein>
    <recommendedName>
        <fullName evidence="2">RGS domain-containing protein</fullName>
    </recommendedName>
</protein>